<feature type="region of interest" description="Disordered" evidence="1">
    <location>
        <begin position="62"/>
        <end position="89"/>
    </location>
</feature>
<evidence type="ECO:0000313" key="2">
    <source>
        <dbReference type="EMBL" id="MBV6287065.1"/>
    </source>
</evidence>
<dbReference type="SUPFAM" id="SSF46689">
    <property type="entry name" value="Homeodomain-like"/>
    <property type="match status" value="1"/>
</dbReference>
<gene>
    <name evidence="2" type="ORF">KUO17_08460</name>
</gene>
<proteinExistence type="predicted"/>
<dbReference type="AlphaFoldDB" id="A0A9Q2XIQ3"/>
<evidence type="ECO:0000313" key="3">
    <source>
        <dbReference type="Proteomes" id="UP001106592"/>
    </source>
</evidence>
<evidence type="ECO:0000256" key="1">
    <source>
        <dbReference type="SAM" id="MobiDB-lite"/>
    </source>
</evidence>
<reference evidence="2" key="2">
    <citation type="journal article" date="2023" name="Plant Pathol.">
        <title>Dismantling and reorganizing Pseudomonas marginalis sensu#lato.</title>
        <authorList>
            <person name="Sawada H."/>
            <person name="Fujikawa T."/>
            <person name="Satou M."/>
        </authorList>
    </citation>
    <scope>NUCLEOTIDE SEQUENCE</scope>
    <source>
        <strain evidence="2">MAFF 301350</strain>
    </source>
</reference>
<dbReference type="RefSeq" id="WP_186517052.1">
    <property type="nucleotide sequence ID" value="NZ_JAHTBI010000027.1"/>
</dbReference>
<dbReference type="Proteomes" id="UP001106592">
    <property type="component" value="Unassembled WGS sequence"/>
</dbReference>
<keyword evidence="3" id="KW-1185">Reference proteome</keyword>
<comment type="caution">
    <text evidence="2">The sequence shown here is derived from an EMBL/GenBank/DDBJ whole genome shotgun (WGS) entry which is preliminary data.</text>
</comment>
<sequence length="133" mass="15192">MNNSRKPAEDREKLILLALARIRNNRSNNDETKVSISAVAREAGVSASLIHNHYPKVAEIIRTEQDKSSRTQRDLKHSELKSEKTKNTELRTENKELKLQIAKLASINEMLIIENRELRAIITSENVSHIPKT</sequence>
<organism evidence="2 3">
    <name type="scientific">Pseudomonas aegrilactucae</name>
    <dbReference type="NCBI Taxonomy" id="2854028"/>
    <lineage>
        <taxon>Bacteria</taxon>
        <taxon>Pseudomonadati</taxon>
        <taxon>Pseudomonadota</taxon>
        <taxon>Gammaproteobacteria</taxon>
        <taxon>Pseudomonadales</taxon>
        <taxon>Pseudomonadaceae</taxon>
        <taxon>Pseudomonas</taxon>
    </lineage>
</organism>
<protein>
    <submittedName>
        <fullName evidence="2">TetR family transcriptional regulator</fullName>
    </submittedName>
</protein>
<dbReference type="EMBL" id="JAHTBI010000027">
    <property type="protein sequence ID" value="MBV6287065.1"/>
    <property type="molecule type" value="Genomic_DNA"/>
</dbReference>
<reference evidence="2" key="1">
    <citation type="journal article" date="2022" name="Int. J. Syst. Evol. Microbiol.">
        <title>Pseudomonas aegrilactucae sp. nov. and Pseudomonas morbosilactucae sp. nov., pathogens causing bacterial rot of lettuce in Japan.</title>
        <authorList>
            <person name="Sawada H."/>
            <person name="Fujikawa T."/>
            <person name="Satou M."/>
        </authorList>
    </citation>
    <scope>NUCLEOTIDE SEQUENCE</scope>
    <source>
        <strain evidence="2">MAFF 301350</strain>
    </source>
</reference>
<dbReference type="Gene3D" id="1.10.357.10">
    <property type="entry name" value="Tetracycline Repressor, domain 2"/>
    <property type="match status" value="1"/>
</dbReference>
<dbReference type="InterPro" id="IPR009057">
    <property type="entry name" value="Homeodomain-like_sf"/>
</dbReference>
<accession>A0A9Q2XIQ3</accession>
<name>A0A9Q2XIQ3_9PSED</name>